<dbReference type="Proteomes" id="UP000282551">
    <property type="component" value="Chromosome"/>
</dbReference>
<dbReference type="InterPro" id="IPR013207">
    <property type="entry name" value="LGFP"/>
</dbReference>
<dbReference type="InterPro" id="IPR015510">
    <property type="entry name" value="PGRP"/>
</dbReference>
<dbReference type="GO" id="GO:0008745">
    <property type="term" value="F:N-acetylmuramoyl-L-alanine amidase activity"/>
    <property type="evidence" value="ECO:0007669"/>
    <property type="project" value="InterPro"/>
</dbReference>
<dbReference type="InterPro" id="IPR002502">
    <property type="entry name" value="Amidase_domain"/>
</dbReference>
<proteinExistence type="inferred from homology"/>
<dbReference type="CDD" id="cd06583">
    <property type="entry name" value="PGRP"/>
    <property type="match status" value="1"/>
</dbReference>
<dbReference type="Pfam" id="PF01510">
    <property type="entry name" value="Amidase_2"/>
    <property type="match status" value="1"/>
</dbReference>
<evidence type="ECO:0000259" key="4">
    <source>
        <dbReference type="SMART" id="SM00701"/>
    </source>
</evidence>
<dbReference type="PANTHER" id="PTHR11022">
    <property type="entry name" value="PEPTIDOGLYCAN RECOGNITION PROTEIN"/>
    <property type="match status" value="1"/>
</dbReference>
<evidence type="ECO:0000256" key="3">
    <source>
        <dbReference type="SAM" id="Phobius"/>
    </source>
</evidence>
<sequence>MPRRSGRRPPPALLLTAIAATVVILPWALDGSQPRDEAPSAEDTRLVEQPLDGLGGGTTVREISQPTPFSMVALTGDDLTDTSARIRAKRGDGSWGPWYEAEPLRSAADDSADSAPRGTDPVFVGNTTSVQIAVDRPAGAPTTTAETPRDDAADQELGYRPASVEQPLGQHLSAVLISPPQAPVDVQWTPPTAALPPGQPPAIISRAQWGAGPTGRCGPPVYGDSVRAGVVHHTAGNNDYAPEDSAAIIRAIYAYHTQTLGWCDIGYNALVDKYGQVFEGRAGGTDRPVEGSHSGGFNHNTFGVAMLGNFDEFRPPDILLGTMGRLLGWRLGLDHVDPRGTVVMPSAGGQFTHFARGSMPTLPTIFTHRDVGNTDCPGDAAYAALDEIRDLAARFNQPPPPLTLEDRLRGGAIFAKWESMGGDASALGAPTSPEAFADRGARYATFEHGAMYWSSESGAEPVTGAIYAAWASLGYERGLLGLPTSAEIHEPQWIVQNFQRGTLNYDRETGLVTRVVDGVAQRLPPPPPDGPPVQLERFTPIQLKITN</sequence>
<dbReference type="RefSeq" id="WP_179967144.1">
    <property type="nucleotide sequence ID" value="NZ_AP022604.1"/>
</dbReference>
<reference evidence="5 6" key="1">
    <citation type="submission" date="2018-12" db="EMBL/GenBank/DDBJ databases">
        <authorList>
            <consortium name="Pathogen Informatics"/>
        </authorList>
    </citation>
    <scope>NUCLEOTIDE SEQUENCE [LARGE SCALE GENOMIC DNA]</scope>
    <source>
        <strain evidence="5 6">NCTC10485</strain>
    </source>
</reference>
<organism evidence="5 6">
    <name type="scientific">Mycolicibacterium chitae</name>
    <name type="common">Mycobacterium chitae</name>
    <dbReference type="NCBI Taxonomy" id="1792"/>
    <lineage>
        <taxon>Bacteria</taxon>
        <taxon>Bacillati</taxon>
        <taxon>Actinomycetota</taxon>
        <taxon>Actinomycetes</taxon>
        <taxon>Mycobacteriales</taxon>
        <taxon>Mycobacteriaceae</taxon>
        <taxon>Mycolicibacterium</taxon>
    </lineage>
</organism>
<dbReference type="InterPro" id="IPR006619">
    <property type="entry name" value="PGRP_domain_met/bac"/>
</dbReference>
<feature type="region of interest" description="Disordered" evidence="2">
    <location>
        <begin position="105"/>
        <end position="124"/>
    </location>
</feature>
<protein>
    <submittedName>
        <fullName evidence="5">LGFP repeat-containing protein</fullName>
    </submittedName>
</protein>
<keyword evidence="6" id="KW-1185">Reference proteome</keyword>
<dbReference type="Pfam" id="PF08310">
    <property type="entry name" value="LGFP"/>
    <property type="match status" value="1"/>
</dbReference>
<dbReference type="PANTHER" id="PTHR11022:SF41">
    <property type="entry name" value="PEPTIDOGLYCAN-RECOGNITION PROTEIN LC-RELATED"/>
    <property type="match status" value="1"/>
</dbReference>
<feature type="transmembrane region" description="Helical" evidence="3">
    <location>
        <begin position="12"/>
        <end position="29"/>
    </location>
</feature>
<feature type="domain" description="Peptidoglycan recognition protein family" evidence="4">
    <location>
        <begin position="201"/>
        <end position="349"/>
    </location>
</feature>
<gene>
    <name evidence="5" type="ORF">NCTC10485_00130</name>
</gene>
<keyword evidence="3" id="KW-0812">Transmembrane</keyword>
<keyword evidence="3" id="KW-1133">Transmembrane helix</keyword>
<dbReference type="SUPFAM" id="SSF55846">
    <property type="entry name" value="N-acetylmuramoyl-L-alanine amidase-like"/>
    <property type="match status" value="1"/>
</dbReference>
<feature type="region of interest" description="Disordered" evidence="2">
    <location>
        <begin position="32"/>
        <end position="57"/>
    </location>
</feature>
<dbReference type="InterPro" id="IPR036505">
    <property type="entry name" value="Amidase/PGRP_sf"/>
</dbReference>
<evidence type="ECO:0000256" key="1">
    <source>
        <dbReference type="ARBA" id="ARBA00007553"/>
    </source>
</evidence>
<dbReference type="GO" id="GO:0008270">
    <property type="term" value="F:zinc ion binding"/>
    <property type="evidence" value="ECO:0007669"/>
    <property type="project" value="InterPro"/>
</dbReference>
<evidence type="ECO:0000256" key="2">
    <source>
        <dbReference type="SAM" id="MobiDB-lite"/>
    </source>
</evidence>
<dbReference type="EMBL" id="LR134355">
    <property type="protein sequence ID" value="VEG44334.1"/>
    <property type="molecule type" value="Genomic_DNA"/>
</dbReference>
<name>A0A448HWI8_MYCCI</name>
<dbReference type="AlphaFoldDB" id="A0A448HWI8"/>
<dbReference type="GO" id="GO:0009253">
    <property type="term" value="P:peptidoglycan catabolic process"/>
    <property type="evidence" value="ECO:0007669"/>
    <property type="project" value="InterPro"/>
</dbReference>
<keyword evidence="3" id="KW-0472">Membrane</keyword>
<evidence type="ECO:0000313" key="6">
    <source>
        <dbReference type="Proteomes" id="UP000282551"/>
    </source>
</evidence>
<dbReference type="SMART" id="SM00701">
    <property type="entry name" value="PGRP"/>
    <property type="match status" value="1"/>
</dbReference>
<accession>A0A448HWI8</accession>
<feature type="compositionally biased region" description="Basic and acidic residues" evidence="2">
    <location>
        <begin position="33"/>
        <end position="46"/>
    </location>
</feature>
<evidence type="ECO:0000313" key="5">
    <source>
        <dbReference type="EMBL" id="VEG44334.1"/>
    </source>
</evidence>
<comment type="similarity">
    <text evidence="1">Belongs to the N-acetylmuramoyl-L-alanine amidase 2 family.</text>
</comment>
<dbReference type="Gene3D" id="3.40.80.10">
    <property type="entry name" value="Peptidoglycan recognition protein-like"/>
    <property type="match status" value="1"/>
</dbReference>